<dbReference type="Pfam" id="PF19567">
    <property type="entry name" value="CpsB_CapC"/>
    <property type="match status" value="1"/>
</dbReference>
<dbReference type="RefSeq" id="WP_023015752.1">
    <property type="nucleotide sequence ID" value="NZ_AXDY01000006.1"/>
</dbReference>
<evidence type="ECO:0000256" key="2">
    <source>
        <dbReference type="ARBA" id="ARBA00022801"/>
    </source>
</evidence>
<dbReference type="EMBL" id="AXDY01000006">
    <property type="protein sequence ID" value="ERS93284.1"/>
    <property type="molecule type" value="Genomic_DNA"/>
</dbReference>
<proteinExistence type="inferred from homology"/>
<organism evidence="6 7">
    <name type="scientific">Staphylococcus simulans UMC-CNS-990</name>
    <dbReference type="NCBI Taxonomy" id="1405498"/>
    <lineage>
        <taxon>Bacteria</taxon>
        <taxon>Bacillati</taxon>
        <taxon>Bacillota</taxon>
        <taxon>Bacilli</taxon>
        <taxon>Bacillales</taxon>
        <taxon>Staphylococcaceae</taxon>
        <taxon>Staphylococcus</taxon>
    </lineage>
</organism>
<dbReference type="Gene3D" id="3.20.20.140">
    <property type="entry name" value="Metal-dependent hydrolases"/>
    <property type="match status" value="1"/>
</dbReference>
<dbReference type="Proteomes" id="UP000017131">
    <property type="component" value="Unassembled WGS sequence"/>
</dbReference>
<dbReference type="PANTHER" id="PTHR39181">
    <property type="entry name" value="TYROSINE-PROTEIN PHOSPHATASE YWQE"/>
    <property type="match status" value="1"/>
</dbReference>
<name>A0ABN0PCY8_STASI</name>
<dbReference type="PANTHER" id="PTHR39181:SF1">
    <property type="entry name" value="TYROSINE-PROTEIN PHOSPHATASE YWQE"/>
    <property type="match status" value="1"/>
</dbReference>
<reference evidence="6 7" key="1">
    <citation type="journal article" date="2013" name="Genome Announc.">
        <title>Draft Genome Sequence of Staphylococcus simulans UMC-CNS-990, Isolated from a Case of Chronic Bovine Mastitis.</title>
        <authorList>
            <person name="Calcutt M.J."/>
            <person name="Foecking M.F."/>
            <person name="Hsieh H.Y."/>
            <person name="Perry J."/>
            <person name="Stewart G.C."/>
            <person name="Middleton J.R."/>
        </authorList>
    </citation>
    <scope>NUCLEOTIDE SEQUENCE [LARGE SCALE GENOMIC DNA]</scope>
    <source>
        <strain evidence="6 7">UMC-CNS-990</strain>
    </source>
</reference>
<comment type="similarity">
    <text evidence="1 5">Belongs to the metallo-dependent hydrolases superfamily. CpsB/CapC family.</text>
</comment>
<protein>
    <recommendedName>
        <fullName evidence="5">Tyrosine-protein phosphatase</fullName>
        <ecNumber evidence="5">3.1.3.48</ecNumber>
    </recommendedName>
</protein>
<dbReference type="PIRSF" id="PIRSF016557">
    <property type="entry name" value="Caps_synth_CpsB"/>
    <property type="match status" value="1"/>
</dbReference>
<dbReference type="InterPro" id="IPR016195">
    <property type="entry name" value="Pol/histidinol_Pase-like"/>
</dbReference>
<keyword evidence="2 5" id="KW-0378">Hydrolase</keyword>
<evidence type="ECO:0000313" key="6">
    <source>
        <dbReference type="EMBL" id="ERS93284.1"/>
    </source>
</evidence>
<accession>A0ABN0PCY8</accession>
<evidence type="ECO:0000256" key="1">
    <source>
        <dbReference type="ARBA" id="ARBA00005750"/>
    </source>
</evidence>
<evidence type="ECO:0000256" key="3">
    <source>
        <dbReference type="ARBA" id="ARBA00022912"/>
    </source>
</evidence>
<evidence type="ECO:0000256" key="5">
    <source>
        <dbReference type="PIRNR" id="PIRNR016557"/>
    </source>
</evidence>
<evidence type="ECO:0000256" key="4">
    <source>
        <dbReference type="ARBA" id="ARBA00051722"/>
    </source>
</evidence>
<keyword evidence="3 5" id="KW-0904">Protein phosphatase</keyword>
<comment type="catalytic activity">
    <reaction evidence="4 5">
        <text>O-phospho-L-tyrosyl-[protein] + H2O = L-tyrosyl-[protein] + phosphate</text>
        <dbReference type="Rhea" id="RHEA:10684"/>
        <dbReference type="Rhea" id="RHEA-COMP:10136"/>
        <dbReference type="Rhea" id="RHEA-COMP:20101"/>
        <dbReference type="ChEBI" id="CHEBI:15377"/>
        <dbReference type="ChEBI" id="CHEBI:43474"/>
        <dbReference type="ChEBI" id="CHEBI:46858"/>
        <dbReference type="ChEBI" id="CHEBI:61978"/>
        <dbReference type="EC" id="3.1.3.48"/>
    </reaction>
</comment>
<gene>
    <name evidence="6" type="ORF">SSIM_08340</name>
</gene>
<keyword evidence="7" id="KW-1185">Reference proteome</keyword>
<comment type="caution">
    <text evidence="6">The sequence shown here is derived from an EMBL/GenBank/DDBJ whole genome shotgun (WGS) entry which is preliminary data.</text>
</comment>
<dbReference type="SUPFAM" id="SSF89550">
    <property type="entry name" value="PHP domain-like"/>
    <property type="match status" value="1"/>
</dbReference>
<dbReference type="EC" id="3.1.3.48" evidence="5"/>
<sequence>MIDIHNHIIPKLDDGPSNNEEMMELLKQAVNQGITGIVATPHHLHPRFDNEYSQVEKNIEILNNSDEVKKLGLTIYPGQEVRITDQIFDEIEEGKIKGVNNTNYILIELPSGEFPHYTKKLVYRLQVKGFIPVIVHPERNKAIAKDINLLFSLVNIGALSQITASSLTGKSGKNIQKLTCRMLEHQLVHFIASDAHSAMQRPFGLDELFSTNKIKKYENDIKRLLDNNKALISNEDIKKFRPIEVQRRKFFGVF</sequence>
<evidence type="ECO:0000313" key="7">
    <source>
        <dbReference type="Proteomes" id="UP000017131"/>
    </source>
</evidence>
<dbReference type="InterPro" id="IPR016667">
    <property type="entry name" value="Caps_polysacc_synth_CpsB/CapC"/>
</dbReference>